<dbReference type="InterPro" id="IPR045051">
    <property type="entry name" value="SBT"/>
</dbReference>
<evidence type="ECO:0000256" key="5">
    <source>
        <dbReference type="PROSITE-ProRule" id="PRU01240"/>
    </source>
</evidence>
<evidence type="ECO:0000256" key="2">
    <source>
        <dbReference type="ARBA" id="ARBA00022801"/>
    </source>
</evidence>
<dbReference type="Pfam" id="PF02225">
    <property type="entry name" value="PA"/>
    <property type="match status" value="1"/>
</dbReference>
<evidence type="ECO:0000256" key="3">
    <source>
        <dbReference type="ARBA" id="ARBA00022825"/>
    </source>
</evidence>
<dbReference type="InterPro" id="IPR003137">
    <property type="entry name" value="PA_domain"/>
</dbReference>
<dbReference type="GO" id="GO:0006508">
    <property type="term" value="P:proteolysis"/>
    <property type="evidence" value="ECO:0007669"/>
    <property type="project" value="UniProtKB-KW"/>
</dbReference>
<feature type="domain" description="Peptidase S8/S53" evidence="8">
    <location>
        <begin position="200"/>
        <end position="662"/>
    </location>
</feature>
<feature type="active site" description="Charge relay system" evidence="4 5">
    <location>
        <position position="209"/>
    </location>
</feature>
<dbReference type="Gene3D" id="3.50.30.30">
    <property type="match status" value="1"/>
</dbReference>
<feature type="active site" description="Charge relay system" evidence="4 5">
    <location>
        <position position="288"/>
    </location>
</feature>
<evidence type="ECO:0000256" key="1">
    <source>
        <dbReference type="ARBA" id="ARBA00022670"/>
    </source>
</evidence>
<dbReference type="PANTHER" id="PTHR10795">
    <property type="entry name" value="PROPROTEIN CONVERTASE SUBTILISIN/KEXIN"/>
    <property type="match status" value="1"/>
</dbReference>
<feature type="active site" description="Charge relay system" evidence="4 5">
    <location>
        <position position="619"/>
    </location>
</feature>
<dbReference type="SUPFAM" id="SSF52025">
    <property type="entry name" value="PA domain"/>
    <property type="match status" value="1"/>
</dbReference>
<sequence>MYAGRKTGVALAAALLIALSGATAQSSPADDGPPPAAAASSDRDPNAARPYIIGFAEPALARYRGERPGLAAPARTGGAGEGGRVDVASASARAYVADLAARQRDHEARIGSAIGRPLNVRLRMQHAFNGVIADLTPIEAEELARLPEVALIEGYREYELDTDVGPRFIGADEVWEEGTGLPPGLIDDGRRRQHRRGALGEGVVVGVIDSGINFGSPSFAAVGGDGYRHRNPLGSGNHLGTCAPGGVDAGRCNDKLIGGYDFVCGAPANLCGVAGLREEPGFGDSNGHGSHTASTAAGNVRTATLRGVQRRISGVAPHANLIAYDVCYTEIATDRGLCPNVSSVAAVNQAMADGVDVINFSIGGGTSPWSEAVSQAFLAATDAGIFVAASAGNSGPASGTLGHVEPWVATAGALQHGRGGFDFLLAVTGPGTPPANLQDIALAPGSGGIEHAADIPGTTPLRASAGIDTASDGCAAYPPGAFQGAIALVRRGTCNFSVKANNAAAAGAIAVVIANNQPGVTTPSVPGTTVPVFLVAQGDGDALRDFAQAHAEATAAIPFPATVRPNTPDQMGDFSSRGPTAYDLVKPDVAAPGVAVLAASAGDTIAGHEDLVELLNGTSMASPHVAGAAALLRQLHPSWSAAEIKSALMMTAKERVLKEDGATPADPFARGAGRIRVDLAARAGLVMDETTENFLAADPAAGGQVHALNLPSLGNARCIERCRFERTFRGTRRPVAFWLARLEGVRGTVSPAVFAVGAGQRVKLKIEVDTRRLPADGRWHFGRVELKPLGGFRSPELHLPVAVAVPEPAIVVAPDAGIELTLAAGQSGQAQLSVGNGGGGVLQFRRDDSRPVGAMLHASTNDGVTVGTRATFYTDQNTGSYAADDFDVEEPVTLNFLSANGFTPSGNPVASIAQSVTWAVFPDAGGVPAGNPQTSRERAVWSYTSAPNGPGMGSPNNWLMFDPVLAGQQVRLQPGKYWMTVHIDATFANRWAWYQSNQAAGLPPLAVLPASSAAWSPIGSPGLAFEVSGLVACGAPWLTAVTPASGTAQGAAAQTLTVAVSAAGLAPGRYRGRVCLASNDPNQPLLGVPVRLTVTP</sequence>
<feature type="region of interest" description="Disordered" evidence="6">
    <location>
        <begin position="24"/>
        <end position="45"/>
    </location>
</feature>
<dbReference type="PROSITE" id="PS00138">
    <property type="entry name" value="SUBTILASE_SER"/>
    <property type="match status" value="1"/>
</dbReference>
<comment type="caution">
    <text evidence="10">The sequence shown here is derived from an EMBL/GenBank/DDBJ whole genome shotgun (WGS) entry which is preliminary data.</text>
</comment>
<dbReference type="GO" id="GO:0004252">
    <property type="term" value="F:serine-type endopeptidase activity"/>
    <property type="evidence" value="ECO:0007669"/>
    <property type="project" value="UniProtKB-UniRule"/>
</dbReference>
<feature type="signal peptide" evidence="7">
    <location>
        <begin position="1"/>
        <end position="24"/>
    </location>
</feature>
<dbReference type="Proteomes" id="UP000269708">
    <property type="component" value="Unassembled WGS sequence"/>
</dbReference>
<dbReference type="Pfam" id="PF00082">
    <property type="entry name" value="Peptidase_S8"/>
    <property type="match status" value="1"/>
</dbReference>
<dbReference type="Gene3D" id="3.40.50.200">
    <property type="entry name" value="Peptidase S8/S53 domain"/>
    <property type="match status" value="1"/>
</dbReference>
<dbReference type="PROSITE" id="PS51892">
    <property type="entry name" value="SUBTILASE"/>
    <property type="match status" value="1"/>
</dbReference>
<dbReference type="EMBL" id="RKQN01000001">
    <property type="protein sequence ID" value="RPE81328.1"/>
    <property type="molecule type" value="Genomic_DNA"/>
</dbReference>
<dbReference type="SUPFAM" id="SSF52743">
    <property type="entry name" value="Subtilisin-like"/>
    <property type="match status" value="1"/>
</dbReference>
<evidence type="ECO:0000313" key="11">
    <source>
        <dbReference type="Proteomes" id="UP000269708"/>
    </source>
</evidence>
<dbReference type="InterPro" id="IPR046450">
    <property type="entry name" value="PA_dom_sf"/>
</dbReference>
<dbReference type="AlphaFoldDB" id="A0A3N4VF92"/>
<keyword evidence="11" id="KW-1185">Reference proteome</keyword>
<feature type="chain" id="PRO_5018187264" evidence="7">
    <location>
        <begin position="25"/>
        <end position="1096"/>
    </location>
</feature>
<keyword evidence="2 5" id="KW-0378">Hydrolase</keyword>
<dbReference type="OrthoDB" id="1114329at2"/>
<dbReference type="InterPro" id="IPR015500">
    <property type="entry name" value="Peptidase_S8_subtilisin-rel"/>
</dbReference>
<evidence type="ECO:0000259" key="9">
    <source>
        <dbReference type="Pfam" id="PF02225"/>
    </source>
</evidence>
<dbReference type="InterPro" id="IPR036852">
    <property type="entry name" value="Peptidase_S8/S53_dom_sf"/>
</dbReference>
<evidence type="ECO:0000256" key="7">
    <source>
        <dbReference type="SAM" id="SignalP"/>
    </source>
</evidence>
<feature type="domain" description="PA" evidence="9">
    <location>
        <begin position="470"/>
        <end position="543"/>
    </location>
</feature>
<accession>A0A3N4VF92</accession>
<dbReference type="RefSeq" id="WP_123768894.1">
    <property type="nucleotide sequence ID" value="NZ_RKQN01000001.1"/>
</dbReference>
<evidence type="ECO:0000259" key="8">
    <source>
        <dbReference type="Pfam" id="PF00082"/>
    </source>
</evidence>
<keyword evidence="1 5" id="KW-0645">Protease</keyword>
<evidence type="ECO:0000256" key="6">
    <source>
        <dbReference type="SAM" id="MobiDB-lite"/>
    </source>
</evidence>
<dbReference type="InterPro" id="IPR023828">
    <property type="entry name" value="Peptidase_S8_Ser-AS"/>
</dbReference>
<keyword evidence="3 5" id="KW-0720">Serine protease</keyword>
<comment type="similarity">
    <text evidence="5">Belongs to the peptidase S8 family.</text>
</comment>
<dbReference type="PRINTS" id="PR00723">
    <property type="entry name" value="SUBTILISIN"/>
</dbReference>
<evidence type="ECO:0000256" key="4">
    <source>
        <dbReference type="PIRSR" id="PIRSR615500-1"/>
    </source>
</evidence>
<name>A0A3N4VF92_9GAMM</name>
<protein>
    <submittedName>
        <fullName evidence="10">PA domain-containing protein</fullName>
    </submittedName>
</protein>
<dbReference type="InterPro" id="IPR000209">
    <property type="entry name" value="Peptidase_S8/S53_dom"/>
</dbReference>
<gene>
    <name evidence="10" type="ORF">EDC50_0513</name>
</gene>
<reference evidence="10 11" key="1">
    <citation type="submission" date="2018-11" db="EMBL/GenBank/DDBJ databases">
        <title>Genomic Encyclopedia of Type Strains, Phase IV (KMG-IV): sequencing the most valuable type-strain genomes for metagenomic binning, comparative biology and taxonomic classification.</title>
        <authorList>
            <person name="Goeker M."/>
        </authorList>
    </citation>
    <scope>NUCLEOTIDE SEQUENCE [LARGE SCALE GENOMIC DNA]</scope>
    <source>
        <strain evidence="10 11">DSM 25623</strain>
    </source>
</reference>
<keyword evidence="7" id="KW-0732">Signal</keyword>
<organism evidence="10 11">
    <name type="scientific">Vulcaniibacterium tengchongense</name>
    <dbReference type="NCBI Taxonomy" id="1273429"/>
    <lineage>
        <taxon>Bacteria</taxon>
        <taxon>Pseudomonadati</taxon>
        <taxon>Pseudomonadota</taxon>
        <taxon>Gammaproteobacteria</taxon>
        <taxon>Lysobacterales</taxon>
        <taxon>Lysobacteraceae</taxon>
        <taxon>Vulcaniibacterium</taxon>
    </lineage>
</organism>
<evidence type="ECO:0000313" key="10">
    <source>
        <dbReference type="EMBL" id="RPE81328.1"/>
    </source>
</evidence>
<proteinExistence type="inferred from homology"/>